<accession>A0A5R9F8W0</accession>
<proteinExistence type="predicted"/>
<keyword evidence="2" id="KW-0479">Metal-binding</keyword>
<keyword evidence="8" id="KW-1185">Reference proteome</keyword>
<dbReference type="PIRSF" id="PIRSF037238">
    <property type="entry name" value="Carboxypeptidase_G2"/>
    <property type="match status" value="1"/>
</dbReference>
<keyword evidence="4" id="KW-0862">Zinc</keyword>
<evidence type="ECO:0000313" key="7">
    <source>
        <dbReference type="EMBL" id="TLS38700.1"/>
    </source>
</evidence>
<dbReference type="Proteomes" id="UP000308230">
    <property type="component" value="Unassembled WGS sequence"/>
</dbReference>
<dbReference type="Pfam" id="PF07687">
    <property type="entry name" value="M20_dimer"/>
    <property type="match status" value="1"/>
</dbReference>
<feature type="domain" description="Peptidase M20 dimerisation" evidence="6">
    <location>
        <begin position="181"/>
        <end position="271"/>
    </location>
</feature>
<dbReference type="PANTHER" id="PTHR43808">
    <property type="entry name" value="ACETYLORNITHINE DEACETYLASE"/>
    <property type="match status" value="1"/>
</dbReference>
<dbReference type="RefSeq" id="WP_138123519.1">
    <property type="nucleotide sequence ID" value="NZ_SWLG01000002.1"/>
</dbReference>
<evidence type="ECO:0000313" key="8">
    <source>
        <dbReference type="Proteomes" id="UP000308230"/>
    </source>
</evidence>
<comment type="cofactor">
    <cofactor evidence="1">
        <name>Zn(2+)</name>
        <dbReference type="ChEBI" id="CHEBI:29105"/>
    </cofactor>
</comment>
<dbReference type="InterPro" id="IPR002933">
    <property type="entry name" value="Peptidase_M20"/>
</dbReference>
<organism evidence="7 8">
    <name type="scientific">Exobacillus caeni</name>
    <dbReference type="NCBI Taxonomy" id="2574798"/>
    <lineage>
        <taxon>Bacteria</taxon>
        <taxon>Bacillati</taxon>
        <taxon>Bacillota</taxon>
        <taxon>Bacilli</taxon>
        <taxon>Bacillales</taxon>
        <taxon>Guptibacillaceae</taxon>
        <taxon>Exobacillus</taxon>
    </lineage>
</organism>
<dbReference type="Pfam" id="PF01546">
    <property type="entry name" value="Peptidase_M20"/>
    <property type="match status" value="1"/>
</dbReference>
<dbReference type="AlphaFoldDB" id="A0A5R9F8W0"/>
<reference evidence="7 8" key="1">
    <citation type="submission" date="2019-04" db="EMBL/GenBank/DDBJ databases">
        <title>Bacillus caeni sp. nov., a bacterium isolated from mangrove sediment.</title>
        <authorList>
            <person name="Huang H."/>
            <person name="Mo K."/>
            <person name="Hu Y."/>
        </authorList>
    </citation>
    <scope>NUCLEOTIDE SEQUENCE [LARGE SCALE GENOMIC DNA]</scope>
    <source>
        <strain evidence="7 8">HB172195</strain>
    </source>
</reference>
<protein>
    <submittedName>
        <fullName evidence="7">M20 family metallopeptidase</fullName>
    </submittedName>
</protein>
<dbReference type="Gene3D" id="3.40.630.10">
    <property type="entry name" value="Zn peptidases"/>
    <property type="match status" value="1"/>
</dbReference>
<dbReference type="InterPro" id="IPR036264">
    <property type="entry name" value="Bact_exopeptidase_dim_dom"/>
</dbReference>
<dbReference type="PROSITE" id="PS00758">
    <property type="entry name" value="ARGE_DAPE_CPG2_1"/>
    <property type="match status" value="1"/>
</dbReference>
<sequence>MPQIASQLSYLQEHEKDILQDLMKFVRAESPSDEKELVDQCGKVLEEIFLERLGVKPVRYPQAERGDHLKFTVGKGEKRILIAGHFDTVWDKGRLPIVVEDGKFFGPGVLDMKSGIIQSIWAVKVLLETGITLDKEIVFLCTSDEEVGSQTSRPLIEEEAQKSDVVLITEPPVAKTGALKTARKGVGIYNLKIQGTSSHAGNHHQDGVSAVKELAQQIVKLENLTDYQKGTTVNVGVVNGGTRRNVVPEEAEALIDFRVKTKSEAERMVDILDNLTPTYKGIDIEVEGELNRPPMERTEEIEGLFFKAQEAAYEVGFELDEAHVGGGSDGNFTAFIGVPTLDGLGCPGEGPHAEYEHIIVDELSKRSALLSHLLPKL</sequence>
<dbReference type="InterPro" id="IPR001261">
    <property type="entry name" value="ArgE/DapE_CS"/>
</dbReference>
<dbReference type="OrthoDB" id="9783294at2"/>
<comment type="caution">
    <text evidence="7">The sequence shown here is derived from an EMBL/GenBank/DDBJ whole genome shotgun (WGS) entry which is preliminary data.</text>
</comment>
<evidence type="ECO:0000256" key="3">
    <source>
        <dbReference type="ARBA" id="ARBA00022801"/>
    </source>
</evidence>
<gene>
    <name evidence="7" type="ORF">FCL54_04145</name>
</gene>
<evidence type="ECO:0000256" key="5">
    <source>
        <dbReference type="PIRSR" id="PIRSR037238-1"/>
    </source>
</evidence>
<evidence type="ECO:0000256" key="1">
    <source>
        <dbReference type="ARBA" id="ARBA00001947"/>
    </source>
</evidence>
<dbReference type="EMBL" id="SWLG01000002">
    <property type="protein sequence ID" value="TLS38700.1"/>
    <property type="molecule type" value="Genomic_DNA"/>
</dbReference>
<feature type="active site" evidence="5">
    <location>
        <position position="87"/>
    </location>
</feature>
<feature type="active site" description="Proton acceptor" evidence="5">
    <location>
        <position position="145"/>
    </location>
</feature>
<name>A0A5R9F8W0_9BACL</name>
<dbReference type="InterPro" id="IPR011650">
    <property type="entry name" value="Peptidase_M20_dimer"/>
</dbReference>
<dbReference type="GO" id="GO:0016787">
    <property type="term" value="F:hydrolase activity"/>
    <property type="evidence" value="ECO:0007669"/>
    <property type="project" value="UniProtKB-KW"/>
</dbReference>
<evidence type="ECO:0000256" key="4">
    <source>
        <dbReference type="ARBA" id="ARBA00022833"/>
    </source>
</evidence>
<dbReference type="Gene3D" id="3.30.70.360">
    <property type="match status" value="1"/>
</dbReference>
<evidence type="ECO:0000256" key="2">
    <source>
        <dbReference type="ARBA" id="ARBA00022723"/>
    </source>
</evidence>
<dbReference type="PANTHER" id="PTHR43808:SF9">
    <property type="entry name" value="BLL0789 PROTEIN"/>
    <property type="match status" value="1"/>
</dbReference>
<dbReference type="SUPFAM" id="SSF53187">
    <property type="entry name" value="Zn-dependent exopeptidases"/>
    <property type="match status" value="1"/>
</dbReference>
<dbReference type="InterPro" id="IPR017150">
    <property type="entry name" value="Pept_M20_glutamate_carboxypep"/>
</dbReference>
<keyword evidence="3" id="KW-0378">Hydrolase</keyword>
<dbReference type="GO" id="GO:0046872">
    <property type="term" value="F:metal ion binding"/>
    <property type="evidence" value="ECO:0007669"/>
    <property type="project" value="UniProtKB-KW"/>
</dbReference>
<dbReference type="CDD" id="cd03885">
    <property type="entry name" value="M20_CPDG2"/>
    <property type="match status" value="1"/>
</dbReference>
<evidence type="ECO:0000259" key="6">
    <source>
        <dbReference type="Pfam" id="PF07687"/>
    </source>
</evidence>
<dbReference type="InterPro" id="IPR050072">
    <property type="entry name" value="Peptidase_M20A"/>
</dbReference>
<dbReference type="SUPFAM" id="SSF55031">
    <property type="entry name" value="Bacterial exopeptidase dimerisation domain"/>
    <property type="match status" value="1"/>
</dbReference>